<dbReference type="Pfam" id="PF03372">
    <property type="entry name" value="Exo_endo_phos"/>
    <property type="match status" value="1"/>
</dbReference>
<evidence type="ECO:0000313" key="1">
    <source>
        <dbReference type="EMBL" id="ATZ26203.1"/>
    </source>
</evidence>
<dbReference type="SUPFAM" id="SSF56219">
    <property type="entry name" value="DNase I-like"/>
    <property type="match status" value="1"/>
</dbReference>
<dbReference type="InterPro" id="IPR036691">
    <property type="entry name" value="Endo/exonu/phosph_ase_sf"/>
</dbReference>
<dbReference type="OrthoDB" id="4316587at2"/>
<dbReference type="Proteomes" id="UP000231791">
    <property type="component" value="Chromosome"/>
</dbReference>
<dbReference type="RefSeq" id="WP_030231996.1">
    <property type="nucleotide sequence ID" value="NZ_CP024985.1"/>
</dbReference>
<keyword evidence="1" id="KW-0255">Endonuclease</keyword>
<organism evidence="1 2">
    <name type="scientific">Streptomyces lavendulae subsp. lavendulae</name>
    <dbReference type="NCBI Taxonomy" id="58340"/>
    <lineage>
        <taxon>Bacteria</taxon>
        <taxon>Bacillati</taxon>
        <taxon>Actinomycetota</taxon>
        <taxon>Actinomycetes</taxon>
        <taxon>Kitasatosporales</taxon>
        <taxon>Streptomycetaceae</taxon>
        <taxon>Streptomyces</taxon>
    </lineage>
</organism>
<keyword evidence="1" id="KW-0378">Hydrolase</keyword>
<reference evidence="1 2" key="1">
    <citation type="submission" date="2017-11" db="EMBL/GenBank/DDBJ databases">
        <title>Complete genome sequence of Streptomyces lavendulae subsp. lavendulae CCM 3239 (formerly 'Streptomyces aureofaciens CCM 3239'), the producer of the angucycline-type antibiotic auricin.</title>
        <authorList>
            <person name="Busche T."/>
            <person name="Novakova R."/>
            <person name="Al'Dilaimi A."/>
            <person name="Homerova D."/>
            <person name="Feckova L."/>
            <person name="Rezuchova B."/>
            <person name="Mingyar E."/>
            <person name="Csolleiova D."/>
            <person name="Bekeova C."/>
            <person name="Winkler A."/>
            <person name="Sevcikova B."/>
            <person name="Kalinowski J."/>
            <person name="Kormanec J."/>
            <person name="Ruckert C."/>
        </authorList>
    </citation>
    <scope>NUCLEOTIDE SEQUENCE [LARGE SCALE GENOMIC DNA]</scope>
    <source>
        <strain evidence="1 2">CCM 3239</strain>
    </source>
</reference>
<dbReference type="AlphaFoldDB" id="A0A2K8PK88"/>
<sequence length="318" mass="32615">MTTRSGPAAPPAGRRRGGITAALAVLAALVMPLHRLLPGGAAAGHVRSLVETFLPWTGLLVVPLLAAALLRRSRLALGAVLVAALVWGLLHGRTLAGDRSTGGPADLTVATHNVDDANPDPAGTARAVAASGAQLIALEELTPPARGAYERALARSHPYHAVEGTVGLWSTFPLRGVTATPVVPWRLVLRATADTPRGPVTVYVAHLPSVRLGVGGFTTGRRDAAAGRLDAVLREGPEGPAVLMGDLNGTTDDSALAGVTNRFTSAQAAGAGFGFSWPAALPVARIDQILVSGLTPVSAWTLPRTPSDHLPIAAALRF</sequence>
<evidence type="ECO:0000313" key="2">
    <source>
        <dbReference type="Proteomes" id="UP000231791"/>
    </source>
</evidence>
<dbReference type="KEGG" id="slx:SLAV_21935"/>
<dbReference type="Gene3D" id="3.60.10.10">
    <property type="entry name" value="Endonuclease/exonuclease/phosphatase"/>
    <property type="match status" value="1"/>
</dbReference>
<keyword evidence="2" id="KW-1185">Reference proteome</keyword>
<dbReference type="GO" id="GO:0004519">
    <property type="term" value="F:endonuclease activity"/>
    <property type="evidence" value="ECO:0007669"/>
    <property type="project" value="UniProtKB-KW"/>
</dbReference>
<accession>A0A2K8PK88</accession>
<dbReference type="EMBL" id="CP024985">
    <property type="protein sequence ID" value="ATZ26203.1"/>
    <property type="molecule type" value="Genomic_DNA"/>
</dbReference>
<protein>
    <submittedName>
        <fullName evidence="1">Endonuclease/Exonuclease/phosphatase family protein</fullName>
    </submittedName>
</protein>
<keyword evidence="1" id="KW-0269">Exonuclease</keyword>
<dbReference type="InterPro" id="IPR005135">
    <property type="entry name" value="Endo/exonuclease/phosphatase"/>
</dbReference>
<dbReference type="GO" id="GO:0004527">
    <property type="term" value="F:exonuclease activity"/>
    <property type="evidence" value="ECO:0007669"/>
    <property type="project" value="UniProtKB-KW"/>
</dbReference>
<proteinExistence type="predicted"/>
<gene>
    <name evidence="1" type="ORF">SLAV_21935</name>
</gene>
<dbReference type="GeneID" id="49385416"/>
<name>A0A2K8PK88_STRLA</name>
<keyword evidence="1" id="KW-0540">Nuclease</keyword>